<proteinExistence type="predicted"/>
<name>A0A385AFV1_LATCU</name>
<protein>
    <submittedName>
        <fullName evidence="2">Phage tail protein</fullName>
    </submittedName>
</protein>
<feature type="transmembrane region" description="Helical" evidence="1">
    <location>
        <begin position="482"/>
        <end position="502"/>
    </location>
</feature>
<keyword evidence="1" id="KW-1133">Transmembrane helix</keyword>
<organism evidence="2 3">
    <name type="scientific">Latilactobacillus curvatus</name>
    <name type="common">Lactobacillus curvatus</name>
    <dbReference type="NCBI Taxonomy" id="28038"/>
    <lineage>
        <taxon>Bacteria</taxon>
        <taxon>Bacillati</taxon>
        <taxon>Bacillota</taxon>
        <taxon>Bacilli</taxon>
        <taxon>Lactobacillales</taxon>
        <taxon>Lactobacillaceae</taxon>
        <taxon>Latilactobacillus</taxon>
    </lineage>
</organism>
<feature type="transmembrane region" description="Helical" evidence="1">
    <location>
        <begin position="443"/>
        <end position="470"/>
    </location>
</feature>
<feature type="transmembrane region" description="Helical" evidence="1">
    <location>
        <begin position="404"/>
        <end position="437"/>
    </location>
</feature>
<sequence length="832" mass="84681">MATELGQAYVQIVPSAKGISGAIKGQLDPEADSAGKSAGSKIGTGIKIAAVAGVAAVGATLGKIISSSLSEGADLQQSLGGIETLFKGSADKVKGFADQAYKTAGLSANDYMENVTSFSASLLQSVGGDTEKAANIGNMAMIDMSDNANKMGTNIGDIQNSYQGFAKQNYTMLDNLKLGYGGTKEEMQRLLTDAQKITGQKYDMSNLSDVYSAIHAVQGELDITGTTAKEAASTFSGSFDSMKAAMSNVLGKMSLGQDITPSLQALAATTSTFLFNNFIPMVGNVLKALPSAITTFITAAAPSFVAGGQKLISGLTQGMSGGNGAVTTALSGMMASVSTFGTTLQTTFQTIFQTLAPVVTSTLGTMLGQLPGLFATVINAITPVVQMIGTAFSQLDFSGLQTLASAVVPAISAGFSTMMGIVGPAISSVVTSFVALWNAAQPLITVLAGALMPAFQVIGAFLGGVFKGILMGISAAFDAVRIVIGILTPVISLLVSGFQAIAPALTVVAGWVGTVMGLFAGLGGAGGSLRTILSGAWNNIKSAVSIAGSAIGGAINGVKVVFSALGSAGSSLRSLLSSAWNLIRSAISAAGSGIMSIVNGIKNVFGGLGGAGNTAKALVSGAFNGMRSVVSNVAGSIKGVINGIKSVFSSLGNINLSSAGHAIMNGFLGGLKAAYGKVKDFVGGIAKWIKEHKGPISYDRKLLIPAGNAIMGGLNNSLQDSFRDVQSTVSGMADKLSLSMTPAIAFDEPAALTGNNLAQMMRPTPAVYNTYSAPTQDAANNVEMIDLLRIIADKRTVVDGSSFASAYEEYGSTETARRSQLKERGLAIDNKI</sequence>
<dbReference type="AlphaFoldDB" id="A0A385AFV1"/>
<evidence type="ECO:0000313" key="3">
    <source>
        <dbReference type="Proteomes" id="UP000257607"/>
    </source>
</evidence>
<evidence type="ECO:0000256" key="1">
    <source>
        <dbReference type="SAM" id="Phobius"/>
    </source>
</evidence>
<keyword evidence="1" id="KW-0812">Transmembrane</keyword>
<dbReference type="EMBL" id="CP031003">
    <property type="protein sequence ID" value="AXN36186.1"/>
    <property type="molecule type" value="Genomic_DNA"/>
</dbReference>
<dbReference type="Proteomes" id="UP000257607">
    <property type="component" value="Chromosome"/>
</dbReference>
<gene>
    <name evidence="2" type="ORF">DT351_07310</name>
</gene>
<dbReference type="RefSeq" id="WP_116843644.1">
    <property type="nucleotide sequence ID" value="NZ_CP031003.1"/>
</dbReference>
<feature type="transmembrane region" description="Helical" evidence="1">
    <location>
        <begin position="370"/>
        <end position="392"/>
    </location>
</feature>
<keyword evidence="1" id="KW-0472">Membrane</keyword>
<evidence type="ECO:0000313" key="2">
    <source>
        <dbReference type="EMBL" id="AXN36186.1"/>
    </source>
</evidence>
<accession>A0A385AFV1</accession>
<feature type="transmembrane region" description="Helical" evidence="1">
    <location>
        <begin position="508"/>
        <end position="533"/>
    </location>
</feature>
<reference evidence="2 3" key="1">
    <citation type="submission" date="2018-07" db="EMBL/GenBank/DDBJ databases">
        <title>Lactobacillus curvatus genome sequence.</title>
        <authorList>
            <person name="Prechtl R."/>
        </authorList>
    </citation>
    <scope>NUCLEOTIDE SEQUENCE [LARGE SCALE GENOMIC DNA]</scope>
    <source>
        <strain evidence="2 3">TMW 1.1928</strain>
    </source>
</reference>